<feature type="region of interest" description="Disordered" evidence="4">
    <location>
        <begin position="741"/>
        <end position="772"/>
    </location>
</feature>
<feature type="compositionally biased region" description="Polar residues" evidence="4">
    <location>
        <begin position="860"/>
        <end position="913"/>
    </location>
</feature>
<dbReference type="GO" id="GO:0003677">
    <property type="term" value="F:DNA binding"/>
    <property type="evidence" value="ECO:0007669"/>
    <property type="project" value="InterPro"/>
</dbReference>
<dbReference type="GO" id="GO:0006351">
    <property type="term" value="P:DNA-templated transcription"/>
    <property type="evidence" value="ECO:0007669"/>
    <property type="project" value="InterPro"/>
</dbReference>
<feature type="coiled-coil region" evidence="3">
    <location>
        <begin position="104"/>
        <end position="131"/>
    </location>
</feature>
<feature type="compositionally biased region" description="Basic and acidic residues" evidence="4">
    <location>
        <begin position="306"/>
        <end position="318"/>
    </location>
</feature>
<dbReference type="AlphaFoldDB" id="A0A8H5GBF0"/>
<feature type="compositionally biased region" description="Low complexity" evidence="4">
    <location>
        <begin position="791"/>
        <end position="801"/>
    </location>
</feature>
<dbReference type="PANTHER" id="PTHR31001">
    <property type="entry name" value="UNCHARACTERIZED TRANSCRIPTIONAL REGULATORY PROTEIN"/>
    <property type="match status" value="1"/>
</dbReference>
<evidence type="ECO:0000313" key="6">
    <source>
        <dbReference type="EMBL" id="KAF5361894.1"/>
    </source>
</evidence>
<dbReference type="Proteomes" id="UP000559027">
    <property type="component" value="Unassembled WGS sequence"/>
</dbReference>
<name>A0A8H5GBF0_9AGAR</name>
<dbReference type="InterPro" id="IPR050613">
    <property type="entry name" value="Sec_Metabolite_Reg"/>
</dbReference>
<comment type="subcellular location">
    <subcellularLocation>
        <location evidence="1">Nucleus</location>
    </subcellularLocation>
</comment>
<feature type="compositionally biased region" description="Low complexity" evidence="4">
    <location>
        <begin position="746"/>
        <end position="757"/>
    </location>
</feature>
<dbReference type="Pfam" id="PF04082">
    <property type="entry name" value="Fungal_trans"/>
    <property type="match status" value="1"/>
</dbReference>
<keyword evidence="7" id="KW-1185">Reference proteome</keyword>
<feature type="compositionally biased region" description="Polar residues" evidence="4">
    <location>
        <begin position="758"/>
        <end position="772"/>
    </location>
</feature>
<sequence>MPVDTTRIIPTRRSQRKITEEELRDIELKRIRANHPKGNFLALNVADLSSNATKKCLAALVSGEGARVYVPVVRSLTFFYSSQLTRARGILSAGQGTRFILADTDQLHRKISEMSNRIRQLEDALAILQATVSDKPHPLLGEDLLKLKFGSEALNPKSSGNDEEDEAGLDALGTLTVEDSGESRYFGRSAGAETLMMASEEDENTTMSDTEETEDVRFALSPELEAMSNLFPFTRVNMPNSAALAMLESHLPPRERASSLCESYCSHASYFYRPVKRDELFNDLLPKLYSNTKSFPQSDGPPSKSESNREESPPVDHTRPHDLATLFFIFALGALLDLNLPPYNSEAEHYYDLGRAALSLKAVYESPSISTVQAMGLMATYHSHAGRKYSRDSAWCIMSCAAKLAQSIGLHRDSARWRMDPATVQKRRNLFWETFAADMSHSLALGRPPSIHLSYVDCEFPLDEEATLDNSGSSQHGFWRMKHLFGKDIFNAVSEATLTAKTPSYKTVLDLDHKVRELSFFAAFKPYATREDGEEEFYSSSLSLRGFYASQHRTVTMLYLHRSFFAQAVLDHPANPLLSPFAPSFLTAYRCASVVIRAAAHQFERCAPLAMRVWFLLCQTFSAAIIVGTVVARSPNSTVAASALLDLDLAVELFKKTAPQSYRARIALGVLRKLKENAMHSYKQSCSSTLPAQANGGGNNTTLDPQMSNIFYPQSLKDAEDELAIFGGQTRVLTRKTRHKFTGGATSLSSPEPSTPSQVTSPISSPPFNLSSMPDVHPSLIEYLKHDSMRRSQASSRSQSMHTNASLPTASASQQQTRRSSSDSPARRDMGEMYSSFVGYLADKSIASIPSSPGVIPPSMQNYRPPTQSNPTPSSLNPNGNKSAPSGLNQWEQSRSQLSPPRQDPSLVTSSGMPTADARALNAWMSLNPTNAGYTPAPPDQYFSGMDSASSSSMNVSGLMMPVQEGWTGRRTRGVLLPRTSRVMALTHTLRTTSSRVLLLFLKVKTLWTLW</sequence>
<protein>
    <recommendedName>
        <fullName evidence="5">Xylanolytic transcriptional activator regulatory domain-containing protein</fullName>
    </recommendedName>
</protein>
<dbReference type="OrthoDB" id="424974at2759"/>
<evidence type="ECO:0000256" key="4">
    <source>
        <dbReference type="SAM" id="MobiDB-lite"/>
    </source>
</evidence>
<comment type="caution">
    <text evidence="6">The sequence shown here is derived from an EMBL/GenBank/DDBJ whole genome shotgun (WGS) entry which is preliminary data.</text>
</comment>
<feature type="compositionally biased region" description="Low complexity" evidence="4">
    <location>
        <begin position="809"/>
        <end position="824"/>
    </location>
</feature>
<accession>A0A8H5GBF0</accession>
<dbReference type="SMART" id="SM00906">
    <property type="entry name" value="Fungal_trans"/>
    <property type="match status" value="1"/>
</dbReference>
<gene>
    <name evidence="6" type="ORF">D9756_002031</name>
</gene>
<evidence type="ECO:0000256" key="2">
    <source>
        <dbReference type="ARBA" id="ARBA00023242"/>
    </source>
</evidence>
<proteinExistence type="predicted"/>
<keyword evidence="2" id="KW-0539">Nucleus</keyword>
<dbReference type="GO" id="GO:0005634">
    <property type="term" value="C:nucleus"/>
    <property type="evidence" value="ECO:0007669"/>
    <property type="project" value="UniProtKB-SubCell"/>
</dbReference>
<evidence type="ECO:0000256" key="3">
    <source>
        <dbReference type="SAM" id="Coils"/>
    </source>
</evidence>
<dbReference type="PANTHER" id="PTHR31001:SF56">
    <property type="entry name" value="ZN(2)-C6 FUNGAL-TYPE DOMAIN-CONTAINING PROTEIN"/>
    <property type="match status" value="1"/>
</dbReference>
<dbReference type="InterPro" id="IPR007219">
    <property type="entry name" value="XnlR_reg_dom"/>
</dbReference>
<evidence type="ECO:0000256" key="1">
    <source>
        <dbReference type="ARBA" id="ARBA00004123"/>
    </source>
</evidence>
<feature type="region of interest" description="Disordered" evidence="4">
    <location>
        <begin position="292"/>
        <end position="318"/>
    </location>
</feature>
<feature type="region of interest" description="Disordered" evidence="4">
    <location>
        <begin position="788"/>
        <end position="829"/>
    </location>
</feature>
<keyword evidence="3" id="KW-0175">Coiled coil</keyword>
<reference evidence="6 7" key="1">
    <citation type="journal article" date="2020" name="ISME J.">
        <title>Uncovering the hidden diversity of litter-decomposition mechanisms in mushroom-forming fungi.</title>
        <authorList>
            <person name="Floudas D."/>
            <person name="Bentzer J."/>
            <person name="Ahren D."/>
            <person name="Johansson T."/>
            <person name="Persson P."/>
            <person name="Tunlid A."/>
        </authorList>
    </citation>
    <scope>NUCLEOTIDE SEQUENCE [LARGE SCALE GENOMIC DNA]</scope>
    <source>
        <strain evidence="6 7">CBS 146.42</strain>
    </source>
</reference>
<organism evidence="6 7">
    <name type="scientific">Leucocoprinus leucothites</name>
    <dbReference type="NCBI Taxonomy" id="201217"/>
    <lineage>
        <taxon>Eukaryota</taxon>
        <taxon>Fungi</taxon>
        <taxon>Dikarya</taxon>
        <taxon>Basidiomycota</taxon>
        <taxon>Agaricomycotina</taxon>
        <taxon>Agaricomycetes</taxon>
        <taxon>Agaricomycetidae</taxon>
        <taxon>Agaricales</taxon>
        <taxon>Agaricineae</taxon>
        <taxon>Agaricaceae</taxon>
        <taxon>Leucocoprinus</taxon>
    </lineage>
</organism>
<evidence type="ECO:0000313" key="7">
    <source>
        <dbReference type="Proteomes" id="UP000559027"/>
    </source>
</evidence>
<dbReference type="CDD" id="cd12148">
    <property type="entry name" value="fungal_TF_MHR"/>
    <property type="match status" value="1"/>
</dbReference>
<dbReference type="GO" id="GO:0008270">
    <property type="term" value="F:zinc ion binding"/>
    <property type="evidence" value="ECO:0007669"/>
    <property type="project" value="InterPro"/>
</dbReference>
<feature type="region of interest" description="Disordered" evidence="4">
    <location>
        <begin position="852"/>
        <end position="913"/>
    </location>
</feature>
<dbReference type="EMBL" id="JAACJO010000002">
    <property type="protein sequence ID" value="KAF5361894.1"/>
    <property type="molecule type" value="Genomic_DNA"/>
</dbReference>
<feature type="domain" description="Xylanolytic transcriptional activator regulatory" evidence="5">
    <location>
        <begin position="394"/>
        <end position="467"/>
    </location>
</feature>
<evidence type="ECO:0000259" key="5">
    <source>
        <dbReference type="SMART" id="SM00906"/>
    </source>
</evidence>